<accession>A0A382V0N3</accession>
<protein>
    <submittedName>
        <fullName evidence="1">Uncharacterized protein</fullName>
    </submittedName>
</protein>
<evidence type="ECO:0000313" key="1">
    <source>
        <dbReference type="EMBL" id="SVD39488.1"/>
    </source>
</evidence>
<dbReference type="AlphaFoldDB" id="A0A382V0N3"/>
<gene>
    <name evidence="1" type="ORF">METZ01_LOCUS392342</name>
</gene>
<organism evidence="1">
    <name type="scientific">marine metagenome</name>
    <dbReference type="NCBI Taxonomy" id="408172"/>
    <lineage>
        <taxon>unclassified sequences</taxon>
        <taxon>metagenomes</taxon>
        <taxon>ecological metagenomes</taxon>
    </lineage>
</organism>
<feature type="non-terminal residue" evidence="1">
    <location>
        <position position="38"/>
    </location>
</feature>
<dbReference type="EMBL" id="UINC01147897">
    <property type="protein sequence ID" value="SVD39488.1"/>
    <property type="molecule type" value="Genomic_DNA"/>
</dbReference>
<name>A0A382V0N3_9ZZZZ</name>
<proteinExistence type="predicted"/>
<sequence>MVIASILLNVDPFANVNVLPSKNGLLLSNVELNSKVAF</sequence>
<reference evidence="1" key="1">
    <citation type="submission" date="2018-05" db="EMBL/GenBank/DDBJ databases">
        <authorList>
            <person name="Lanie J.A."/>
            <person name="Ng W.-L."/>
            <person name="Kazmierczak K.M."/>
            <person name="Andrzejewski T.M."/>
            <person name="Davidsen T.M."/>
            <person name="Wayne K.J."/>
            <person name="Tettelin H."/>
            <person name="Glass J.I."/>
            <person name="Rusch D."/>
            <person name="Podicherti R."/>
            <person name="Tsui H.-C.T."/>
            <person name="Winkler M.E."/>
        </authorList>
    </citation>
    <scope>NUCLEOTIDE SEQUENCE</scope>
</reference>